<evidence type="ECO:0000256" key="2">
    <source>
        <dbReference type="ARBA" id="ARBA00008787"/>
    </source>
</evidence>
<comment type="similarity">
    <text evidence="2">Belongs to the FliS family.</text>
</comment>
<dbReference type="CDD" id="cd16098">
    <property type="entry name" value="FliS"/>
    <property type="match status" value="1"/>
</dbReference>
<dbReference type="InterPro" id="IPR003713">
    <property type="entry name" value="FliS"/>
</dbReference>
<organism evidence="6 7">
    <name type="scientific">Undibacterium fentianense</name>
    <dbReference type="NCBI Taxonomy" id="2828728"/>
    <lineage>
        <taxon>Bacteria</taxon>
        <taxon>Pseudomonadati</taxon>
        <taxon>Pseudomonadota</taxon>
        <taxon>Betaproteobacteria</taxon>
        <taxon>Burkholderiales</taxon>
        <taxon>Oxalobacteraceae</taxon>
        <taxon>Undibacterium</taxon>
    </lineage>
</organism>
<evidence type="ECO:0000256" key="5">
    <source>
        <dbReference type="ARBA" id="ARBA00023186"/>
    </source>
</evidence>
<protein>
    <submittedName>
        <fullName evidence="6">Flagellar export chaperone FliS</fullName>
    </submittedName>
</protein>
<dbReference type="RefSeq" id="WP_212674049.1">
    <property type="nucleotide sequence ID" value="NZ_JAGSPJ010000001.1"/>
</dbReference>
<keyword evidence="6" id="KW-0966">Cell projection</keyword>
<keyword evidence="6" id="KW-0282">Flagellum</keyword>
<evidence type="ECO:0000256" key="3">
    <source>
        <dbReference type="ARBA" id="ARBA00022490"/>
    </source>
</evidence>
<dbReference type="Gene3D" id="1.20.120.340">
    <property type="entry name" value="Flagellar protein FliS"/>
    <property type="match status" value="1"/>
</dbReference>
<dbReference type="Proteomes" id="UP000678545">
    <property type="component" value="Unassembled WGS sequence"/>
</dbReference>
<keyword evidence="3" id="KW-0963">Cytoplasm</keyword>
<keyword evidence="5" id="KW-0143">Chaperone</keyword>
<dbReference type="GO" id="GO:0005829">
    <property type="term" value="C:cytosol"/>
    <property type="evidence" value="ECO:0007669"/>
    <property type="project" value="UniProtKB-SubCell"/>
</dbReference>
<dbReference type="AlphaFoldDB" id="A0A941IE12"/>
<dbReference type="GO" id="GO:0044780">
    <property type="term" value="P:bacterial-type flagellum assembly"/>
    <property type="evidence" value="ECO:0007669"/>
    <property type="project" value="InterPro"/>
</dbReference>
<dbReference type="SUPFAM" id="SSF101116">
    <property type="entry name" value="Flagellar export chaperone FliS"/>
    <property type="match status" value="1"/>
</dbReference>
<keyword evidence="7" id="KW-1185">Reference proteome</keyword>
<dbReference type="PANTHER" id="PTHR34773:SF1">
    <property type="entry name" value="FLAGELLAR SECRETION CHAPERONE FLIS"/>
    <property type="match status" value="1"/>
</dbReference>
<dbReference type="GO" id="GO:0071973">
    <property type="term" value="P:bacterial-type flagellum-dependent cell motility"/>
    <property type="evidence" value="ECO:0007669"/>
    <property type="project" value="TreeGrafter"/>
</dbReference>
<keyword evidence="4" id="KW-1005">Bacterial flagellum biogenesis</keyword>
<reference evidence="6" key="1">
    <citation type="submission" date="2021-04" db="EMBL/GenBank/DDBJ databases">
        <title>novel species isolated from subtropical streams in China.</title>
        <authorList>
            <person name="Lu H."/>
        </authorList>
    </citation>
    <scope>NUCLEOTIDE SEQUENCE</scope>
    <source>
        <strain evidence="6">FT137W</strain>
    </source>
</reference>
<proteinExistence type="inferred from homology"/>
<dbReference type="EMBL" id="JAGSPJ010000001">
    <property type="protein sequence ID" value="MBR7798932.1"/>
    <property type="molecule type" value="Genomic_DNA"/>
</dbReference>
<evidence type="ECO:0000256" key="4">
    <source>
        <dbReference type="ARBA" id="ARBA00022795"/>
    </source>
</evidence>
<comment type="caution">
    <text evidence="6">The sequence shown here is derived from an EMBL/GenBank/DDBJ whole genome shotgun (WGS) entry which is preliminary data.</text>
</comment>
<sequence>MFGSSQSGANAYATVGTETGVAAASPHGLIVMLFDGAIVSLKSAIQLMNAGDIPGKGSAISRTILIIDGGLRASLNKTAGGEIAANLDSLYEYMSMQLLQANLKNRLELLHEVLSLLEDLRSSWNGIAPNSLPAARSVPKPPPIYDALAPRSTTFTSA</sequence>
<accession>A0A941IE12</accession>
<comment type="subcellular location">
    <subcellularLocation>
        <location evidence="1">Cytoplasm</location>
        <location evidence="1">Cytosol</location>
    </subcellularLocation>
</comment>
<keyword evidence="6" id="KW-0969">Cilium</keyword>
<gene>
    <name evidence="6" type="primary">fliS</name>
    <name evidence="6" type="ORF">KDM90_02880</name>
</gene>
<dbReference type="NCBIfam" id="TIGR00208">
    <property type="entry name" value="fliS"/>
    <property type="match status" value="1"/>
</dbReference>
<dbReference type="Pfam" id="PF02561">
    <property type="entry name" value="FliS"/>
    <property type="match status" value="1"/>
</dbReference>
<evidence type="ECO:0000313" key="7">
    <source>
        <dbReference type="Proteomes" id="UP000678545"/>
    </source>
</evidence>
<name>A0A941IE12_9BURK</name>
<dbReference type="PANTHER" id="PTHR34773">
    <property type="entry name" value="FLAGELLAR SECRETION CHAPERONE FLIS"/>
    <property type="match status" value="1"/>
</dbReference>
<evidence type="ECO:0000256" key="1">
    <source>
        <dbReference type="ARBA" id="ARBA00004514"/>
    </source>
</evidence>
<evidence type="ECO:0000313" key="6">
    <source>
        <dbReference type="EMBL" id="MBR7798932.1"/>
    </source>
</evidence>
<dbReference type="InterPro" id="IPR036584">
    <property type="entry name" value="FliS_sf"/>
</dbReference>